<dbReference type="EMBL" id="LAYC01000001">
    <property type="protein sequence ID" value="KYK61243.1"/>
    <property type="molecule type" value="Genomic_DNA"/>
</dbReference>
<feature type="compositionally biased region" description="Basic and acidic residues" evidence="1">
    <location>
        <begin position="137"/>
        <end position="148"/>
    </location>
</feature>
<proteinExistence type="predicted"/>
<protein>
    <submittedName>
        <fullName evidence="2">Uncharacterized protein</fullName>
    </submittedName>
</protein>
<feature type="region of interest" description="Disordered" evidence="1">
    <location>
        <begin position="1"/>
        <end position="31"/>
    </location>
</feature>
<dbReference type="AlphaFoldDB" id="A0A151GW19"/>
<keyword evidence="3" id="KW-1185">Reference proteome</keyword>
<organism evidence="2 3">
    <name type="scientific">Drechmeria coniospora</name>
    <name type="common">Nematophagous fungus</name>
    <name type="synonym">Meria coniospora</name>
    <dbReference type="NCBI Taxonomy" id="98403"/>
    <lineage>
        <taxon>Eukaryota</taxon>
        <taxon>Fungi</taxon>
        <taxon>Dikarya</taxon>
        <taxon>Ascomycota</taxon>
        <taxon>Pezizomycotina</taxon>
        <taxon>Sordariomycetes</taxon>
        <taxon>Hypocreomycetidae</taxon>
        <taxon>Hypocreales</taxon>
        <taxon>Ophiocordycipitaceae</taxon>
        <taxon>Drechmeria</taxon>
    </lineage>
</organism>
<reference evidence="2 3" key="1">
    <citation type="journal article" date="2016" name="Sci. Rep.">
        <title>Insights into Adaptations to a Near-Obligate Nematode Endoparasitic Lifestyle from the Finished Genome of Drechmeria coniospora.</title>
        <authorList>
            <person name="Zhang L."/>
            <person name="Zhou Z."/>
            <person name="Guo Q."/>
            <person name="Fokkens L."/>
            <person name="Miskei M."/>
            <person name="Pocsi I."/>
            <person name="Zhang W."/>
            <person name="Chen M."/>
            <person name="Wang L."/>
            <person name="Sun Y."/>
            <person name="Donzelli B.G."/>
            <person name="Gibson D.M."/>
            <person name="Nelson D.R."/>
            <person name="Luo J.G."/>
            <person name="Rep M."/>
            <person name="Liu H."/>
            <person name="Yang S."/>
            <person name="Wang J."/>
            <person name="Krasnoff S.B."/>
            <person name="Xu Y."/>
            <person name="Molnar I."/>
            <person name="Lin M."/>
        </authorList>
    </citation>
    <scope>NUCLEOTIDE SEQUENCE [LARGE SCALE GENOMIC DNA]</scope>
    <source>
        <strain evidence="2 3">ARSEF 6962</strain>
    </source>
</reference>
<accession>A0A151GW19</accession>
<feature type="region of interest" description="Disordered" evidence="1">
    <location>
        <begin position="83"/>
        <end position="161"/>
    </location>
</feature>
<sequence length="161" mass="16340">MGEPAAVKSSGSTTPAGIDSPRPPSPSAQLVGTESSFVALAAVEEAVSPKQKSPVDKAAVTAQAQAAVAAAVAAAAAIEIAIEPSTESSTGPASQNGTSGTSTPAAPGPETRRVGNGPAEGSPATHPTTHQRSQNQHWHEHHERHQERPLQQPNSATKHFV</sequence>
<feature type="compositionally biased region" description="Polar residues" evidence="1">
    <location>
        <begin position="91"/>
        <end position="104"/>
    </location>
</feature>
<dbReference type="InParanoid" id="A0A151GW19"/>
<evidence type="ECO:0000313" key="3">
    <source>
        <dbReference type="Proteomes" id="UP000076580"/>
    </source>
</evidence>
<dbReference type="GeneID" id="63715028"/>
<evidence type="ECO:0000313" key="2">
    <source>
        <dbReference type="EMBL" id="KYK61243.1"/>
    </source>
</evidence>
<evidence type="ECO:0000256" key="1">
    <source>
        <dbReference type="SAM" id="MobiDB-lite"/>
    </source>
</evidence>
<dbReference type="RefSeq" id="XP_040660595.1">
    <property type="nucleotide sequence ID" value="XM_040799712.1"/>
</dbReference>
<dbReference type="Proteomes" id="UP000076580">
    <property type="component" value="Chromosome 01"/>
</dbReference>
<gene>
    <name evidence="2" type="ORF">DCS_02385</name>
</gene>
<comment type="caution">
    <text evidence="2">The sequence shown here is derived from an EMBL/GenBank/DDBJ whole genome shotgun (WGS) entry which is preliminary data.</text>
</comment>
<name>A0A151GW19_DRECN</name>